<gene>
    <name evidence="3" type="ORF">PHMEG_0005201</name>
</gene>
<dbReference type="GO" id="GO:0003723">
    <property type="term" value="F:RNA binding"/>
    <property type="evidence" value="ECO:0007669"/>
    <property type="project" value="InterPro"/>
</dbReference>
<feature type="domain" description="Piwi" evidence="2">
    <location>
        <begin position="331"/>
        <end position="401"/>
    </location>
</feature>
<comment type="caution">
    <text evidence="3">The sequence shown here is derived from an EMBL/GenBank/DDBJ whole genome shotgun (WGS) entry which is preliminary data.</text>
</comment>
<sequence>EGQRVSIAEYFQQAYNLCLRYHTLPCLHVGAPQKKNYLPLKACDIIAGQKCPRQVTDKQVTNMTGFTCKRPDQRKRSIDQKFGEGGFKSDPGLNVEPSMVKTAGRQLPPPKIEYSGGIIEKPCDGSWNMRDKKFNTSAQPTSWTIFSTCDSSPPILLNQRQDRSVQEMFQAAVHAANQTFKTPPQLVWIINPVFDAHACSELKMMPDTEAGVGIVLRCMLSKHIRKCSLQYIANILMKVNTKLGGRNGVISDPLPCVSARTNIFGADVIRHRVEQIVDMKDMAIEPTKQFYRQTARVKPDCIVFYRDGVSEGQFHMVVNYDVTAVREACQFYLMSHAGLQGTSRPTHYHLLVNEVGFTGDDLQTLTYNLCYTFARCTWSVWMVPSVYYSHLVAFRARFFQTDGCDTISTVSGFDEAVPETNTGMHDVHENMKGAMTSCTVHVVVTDCFRQQAQFGGESCEVAFDYESLFNFLLSAMLTCHWQVIVCTEGHASNGGSSNYMLS</sequence>
<name>A0A225WTF6_9STRA</name>
<dbReference type="PROSITE" id="PS50821">
    <property type="entry name" value="PAZ"/>
    <property type="match status" value="1"/>
</dbReference>
<feature type="domain" description="Piwi" evidence="2">
    <location>
        <begin position="291"/>
        <end position="330"/>
    </location>
</feature>
<accession>A0A225WTF6</accession>
<dbReference type="CDD" id="cd02846">
    <property type="entry name" value="PAZ_argonaute_like"/>
    <property type="match status" value="1"/>
</dbReference>
<dbReference type="SUPFAM" id="SSF101690">
    <property type="entry name" value="PAZ domain"/>
    <property type="match status" value="1"/>
</dbReference>
<dbReference type="Gene3D" id="2.170.260.10">
    <property type="entry name" value="paz domain"/>
    <property type="match status" value="1"/>
</dbReference>
<organism evidence="3 4">
    <name type="scientific">Phytophthora megakarya</name>
    <dbReference type="NCBI Taxonomy" id="4795"/>
    <lineage>
        <taxon>Eukaryota</taxon>
        <taxon>Sar</taxon>
        <taxon>Stramenopiles</taxon>
        <taxon>Oomycota</taxon>
        <taxon>Peronosporomycetes</taxon>
        <taxon>Peronosporales</taxon>
        <taxon>Peronosporaceae</taxon>
        <taxon>Phytophthora</taxon>
    </lineage>
</organism>
<dbReference type="Pfam" id="PF02171">
    <property type="entry name" value="Piwi"/>
    <property type="match status" value="2"/>
</dbReference>
<dbReference type="Gene3D" id="3.30.420.10">
    <property type="entry name" value="Ribonuclease H-like superfamily/Ribonuclease H"/>
    <property type="match status" value="2"/>
</dbReference>
<dbReference type="Gene3D" id="3.40.50.2300">
    <property type="match status" value="2"/>
</dbReference>
<protein>
    <submittedName>
        <fullName evidence="3">Argonaute1</fullName>
    </submittedName>
</protein>
<feature type="non-terminal residue" evidence="3">
    <location>
        <position position="1"/>
    </location>
</feature>
<dbReference type="InterPro" id="IPR003100">
    <property type="entry name" value="PAZ_dom"/>
</dbReference>
<dbReference type="Pfam" id="PF02170">
    <property type="entry name" value="PAZ"/>
    <property type="match status" value="1"/>
</dbReference>
<dbReference type="STRING" id="4795.A0A225WTF6"/>
<dbReference type="InterPro" id="IPR003165">
    <property type="entry name" value="Piwi"/>
</dbReference>
<evidence type="ECO:0000259" key="2">
    <source>
        <dbReference type="PROSITE" id="PS50822"/>
    </source>
</evidence>
<reference evidence="4" key="1">
    <citation type="submission" date="2017-03" db="EMBL/GenBank/DDBJ databases">
        <title>Phytopthora megakarya and P. palmivora, two closely related causual agents of cacao black pod achieved similar genome size and gene model numbers by different mechanisms.</title>
        <authorList>
            <person name="Ali S."/>
            <person name="Shao J."/>
            <person name="Larry D.J."/>
            <person name="Kronmiller B."/>
            <person name="Shen D."/>
            <person name="Strem M.D."/>
            <person name="Melnick R.L."/>
            <person name="Guiltinan M.J."/>
            <person name="Tyler B.M."/>
            <person name="Meinhardt L.W."/>
            <person name="Bailey B.A."/>
        </authorList>
    </citation>
    <scope>NUCLEOTIDE SEQUENCE [LARGE SCALE GENOMIC DNA]</scope>
    <source>
        <strain evidence="4">zdho120</strain>
    </source>
</reference>
<keyword evidence="4" id="KW-1185">Reference proteome</keyword>
<dbReference type="AlphaFoldDB" id="A0A225WTF6"/>
<feature type="domain" description="PAZ" evidence="1">
    <location>
        <begin position="1"/>
        <end position="47"/>
    </location>
</feature>
<dbReference type="InterPro" id="IPR036397">
    <property type="entry name" value="RNaseH_sf"/>
</dbReference>
<dbReference type="PROSITE" id="PS50822">
    <property type="entry name" value="PIWI"/>
    <property type="match status" value="2"/>
</dbReference>
<dbReference type="OrthoDB" id="186607at2759"/>
<dbReference type="EMBL" id="NBNE01000329">
    <property type="protein sequence ID" value="OWZ20388.1"/>
    <property type="molecule type" value="Genomic_DNA"/>
</dbReference>
<evidence type="ECO:0000259" key="1">
    <source>
        <dbReference type="PROSITE" id="PS50821"/>
    </source>
</evidence>
<evidence type="ECO:0000313" key="3">
    <source>
        <dbReference type="EMBL" id="OWZ20388.1"/>
    </source>
</evidence>
<dbReference type="SMART" id="SM00950">
    <property type="entry name" value="Piwi"/>
    <property type="match status" value="1"/>
</dbReference>
<dbReference type="SUPFAM" id="SSF53098">
    <property type="entry name" value="Ribonuclease H-like"/>
    <property type="match status" value="1"/>
</dbReference>
<dbReference type="Proteomes" id="UP000198211">
    <property type="component" value="Unassembled WGS sequence"/>
</dbReference>
<evidence type="ECO:0000313" key="4">
    <source>
        <dbReference type="Proteomes" id="UP000198211"/>
    </source>
</evidence>
<proteinExistence type="predicted"/>
<dbReference type="InterPro" id="IPR012337">
    <property type="entry name" value="RNaseH-like_sf"/>
</dbReference>
<dbReference type="PANTHER" id="PTHR22891">
    <property type="entry name" value="EUKARYOTIC TRANSLATION INITIATION FACTOR 2C"/>
    <property type="match status" value="1"/>
</dbReference>
<dbReference type="InterPro" id="IPR036085">
    <property type="entry name" value="PAZ_dom_sf"/>
</dbReference>